<name>A0A6A4HVJ2_9AGAR</name>
<evidence type="ECO:0000313" key="1">
    <source>
        <dbReference type="EMBL" id="KAE9400937.1"/>
    </source>
</evidence>
<proteinExistence type="predicted"/>
<evidence type="ECO:0000313" key="2">
    <source>
        <dbReference type="Proteomes" id="UP000799118"/>
    </source>
</evidence>
<gene>
    <name evidence="1" type="ORF">BT96DRAFT_992491</name>
</gene>
<dbReference type="AlphaFoldDB" id="A0A6A4HVJ2"/>
<organism evidence="1 2">
    <name type="scientific">Gymnopus androsaceus JB14</name>
    <dbReference type="NCBI Taxonomy" id="1447944"/>
    <lineage>
        <taxon>Eukaryota</taxon>
        <taxon>Fungi</taxon>
        <taxon>Dikarya</taxon>
        <taxon>Basidiomycota</taxon>
        <taxon>Agaricomycotina</taxon>
        <taxon>Agaricomycetes</taxon>
        <taxon>Agaricomycetidae</taxon>
        <taxon>Agaricales</taxon>
        <taxon>Marasmiineae</taxon>
        <taxon>Omphalotaceae</taxon>
        <taxon>Gymnopus</taxon>
    </lineage>
</organism>
<dbReference type="OrthoDB" id="3365698at2759"/>
<sequence>MASLDENLYRRSVAQHIWPKKPMRLDLCTKCGDSFQLDLHELKYDETIRRVRSGYSPDGSERAVHSKLLDDAQRDMDRCQLGASIDYRAC</sequence>
<reference evidence="1" key="1">
    <citation type="journal article" date="2019" name="Environ. Microbiol.">
        <title>Fungal ecological strategies reflected in gene transcription - a case study of two litter decomposers.</title>
        <authorList>
            <person name="Barbi F."/>
            <person name="Kohler A."/>
            <person name="Barry K."/>
            <person name="Baskaran P."/>
            <person name="Daum C."/>
            <person name="Fauchery L."/>
            <person name="Ihrmark K."/>
            <person name="Kuo A."/>
            <person name="LaButti K."/>
            <person name="Lipzen A."/>
            <person name="Morin E."/>
            <person name="Grigoriev I.V."/>
            <person name="Henrissat B."/>
            <person name="Lindahl B."/>
            <person name="Martin F."/>
        </authorList>
    </citation>
    <scope>NUCLEOTIDE SEQUENCE</scope>
    <source>
        <strain evidence="1">JB14</strain>
    </source>
</reference>
<keyword evidence="2" id="KW-1185">Reference proteome</keyword>
<protein>
    <submittedName>
        <fullName evidence="1">Uncharacterized protein</fullName>
    </submittedName>
</protein>
<dbReference type="EMBL" id="ML769451">
    <property type="protein sequence ID" value="KAE9400937.1"/>
    <property type="molecule type" value="Genomic_DNA"/>
</dbReference>
<accession>A0A6A4HVJ2</accession>
<dbReference type="Proteomes" id="UP000799118">
    <property type="component" value="Unassembled WGS sequence"/>
</dbReference>